<keyword evidence="6 7" id="KW-0472">Membrane</keyword>
<evidence type="ECO:0000259" key="8">
    <source>
        <dbReference type="Pfam" id="PF01794"/>
    </source>
</evidence>
<feature type="transmembrane region" description="Helical" evidence="7">
    <location>
        <begin position="192"/>
        <end position="220"/>
    </location>
</feature>
<dbReference type="GO" id="GO:0015677">
    <property type="term" value="P:copper ion import"/>
    <property type="evidence" value="ECO:0007669"/>
    <property type="project" value="TreeGrafter"/>
</dbReference>
<sequence>LCTVLPFSSAFVGYGIQVYKPICAFGCRAAIESAELSCSMKMGKGETKMAGMDMENMNMDGMEMAGMDMDSMEMAGMEGMEMGEVMTTPKCRAGDTAFLQTLALCIQSTCGKTKVETWKLEKYWVEEATGNKTIRPKWSYGEALHQVAAVPTQTLKEKAILNSTVLVPYMAWYVQVQTMKVFTTGEKTNSKYGMIILGAGFMTPILLTILAYLPFTASLLPKLKPYLIYPSVIGKFHSRPLPFFLGYAPTLGQSLFIFHFVALNVMLTAARYRTSQPSAWYENEWQEMMSYVSARTGVLAFALSPLVILFAGRNNFLLWLTNWQHSTFVLLHRWVARIMGLHVIAHSLLELILYINKGTYPKESKELYWMWGSVATIAFSAMLILSNMFFRRKTYDLFLVIHIILAVLVFVGSWYHSYIRFEGKWGYEIWLYTAFTFWIFDRSLRFLRIVKVGVKWSKVVEVGGGIVRVDVPGVRWGGDPGRHAYAFFPTLGNWKPWENHPFSVVPTSLLLRDAFGGADSVPMTLTGNDMEKGGSLVTASENQSGRDASTTAGVTFYIRKCQGMTKFLRSHDRLPTLVEGPYGHTSLSSSQTILKCDRLILIAGGIGITAILPFLFHHPNIKFAWGMKKDMEEMVSEFDHVLDRLEKREKEVAVGRRIDIENLIQEEAGRGWKRMGVIVCGPGAMGDAARSLVSQLGRKGMAIELLVESYGW</sequence>
<dbReference type="Proteomes" id="UP000696280">
    <property type="component" value="Unassembled WGS sequence"/>
</dbReference>
<evidence type="ECO:0000256" key="7">
    <source>
        <dbReference type="SAM" id="Phobius"/>
    </source>
</evidence>
<feature type="transmembrane region" description="Helical" evidence="7">
    <location>
        <begin position="241"/>
        <end position="272"/>
    </location>
</feature>
<dbReference type="GO" id="GO:0005886">
    <property type="term" value="C:plasma membrane"/>
    <property type="evidence" value="ECO:0007669"/>
    <property type="project" value="TreeGrafter"/>
</dbReference>
<evidence type="ECO:0000256" key="2">
    <source>
        <dbReference type="ARBA" id="ARBA00022448"/>
    </source>
</evidence>
<dbReference type="InterPro" id="IPR051410">
    <property type="entry name" value="Ferric/Cupric_Reductase"/>
</dbReference>
<protein>
    <recommendedName>
        <fullName evidence="8">Ferric oxidoreductase domain-containing protein</fullName>
    </recommendedName>
</protein>
<gene>
    <name evidence="9" type="ORF">HYFRA_00002096</name>
</gene>
<keyword evidence="2" id="KW-0813">Transport</keyword>
<feature type="transmembrane region" description="Helical" evidence="7">
    <location>
        <begin position="367"/>
        <end position="385"/>
    </location>
</feature>
<dbReference type="GO" id="GO:0006879">
    <property type="term" value="P:intracellular iron ion homeostasis"/>
    <property type="evidence" value="ECO:0007669"/>
    <property type="project" value="TreeGrafter"/>
</dbReference>
<comment type="subcellular location">
    <subcellularLocation>
        <location evidence="1">Membrane</location>
        <topology evidence="1">Multi-pass membrane protein</topology>
    </subcellularLocation>
</comment>
<dbReference type="SFLD" id="SFLDS00052">
    <property type="entry name" value="Ferric_Reductase_Domain"/>
    <property type="match status" value="1"/>
</dbReference>
<feature type="transmembrane region" description="Helical" evidence="7">
    <location>
        <begin position="429"/>
        <end position="447"/>
    </location>
</feature>
<comment type="caution">
    <text evidence="9">The sequence shown here is derived from an EMBL/GenBank/DDBJ whole genome shotgun (WGS) entry which is preliminary data.</text>
</comment>
<dbReference type="InterPro" id="IPR013130">
    <property type="entry name" value="Fe3_Rdtase_TM_dom"/>
</dbReference>
<keyword evidence="3 7" id="KW-0812">Transmembrane</keyword>
<evidence type="ECO:0000256" key="3">
    <source>
        <dbReference type="ARBA" id="ARBA00022692"/>
    </source>
</evidence>
<feature type="transmembrane region" description="Helical" evidence="7">
    <location>
        <begin position="292"/>
        <end position="313"/>
    </location>
</feature>
<reference evidence="9" key="1">
    <citation type="submission" date="2021-07" db="EMBL/GenBank/DDBJ databases">
        <authorList>
            <person name="Durling M."/>
        </authorList>
    </citation>
    <scope>NUCLEOTIDE SEQUENCE</scope>
</reference>
<dbReference type="Gene3D" id="3.40.50.80">
    <property type="entry name" value="Nucleotide-binding domain of ferredoxin-NADP reductase (FNR) module"/>
    <property type="match status" value="1"/>
</dbReference>
<evidence type="ECO:0000313" key="10">
    <source>
        <dbReference type="Proteomes" id="UP000696280"/>
    </source>
</evidence>
<dbReference type="PANTHER" id="PTHR32361">
    <property type="entry name" value="FERRIC/CUPRIC REDUCTASE TRANSMEMBRANE COMPONENT"/>
    <property type="match status" value="1"/>
</dbReference>
<dbReference type="GO" id="GO:0000293">
    <property type="term" value="F:ferric-chelate reductase activity"/>
    <property type="evidence" value="ECO:0007669"/>
    <property type="project" value="TreeGrafter"/>
</dbReference>
<evidence type="ECO:0000256" key="6">
    <source>
        <dbReference type="ARBA" id="ARBA00023136"/>
    </source>
</evidence>
<evidence type="ECO:0000313" key="9">
    <source>
        <dbReference type="EMBL" id="CAG8948968.1"/>
    </source>
</evidence>
<dbReference type="OrthoDB" id="167398at2759"/>
<feature type="transmembrane region" description="Helical" evidence="7">
    <location>
        <begin position="397"/>
        <end position="417"/>
    </location>
</feature>
<dbReference type="SFLD" id="SFLDG01168">
    <property type="entry name" value="Ferric_reductase_subgroup_(FRE"/>
    <property type="match status" value="1"/>
</dbReference>
<organism evidence="9 10">
    <name type="scientific">Hymenoscyphus fraxineus</name>
    <dbReference type="NCBI Taxonomy" id="746836"/>
    <lineage>
        <taxon>Eukaryota</taxon>
        <taxon>Fungi</taxon>
        <taxon>Dikarya</taxon>
        <taxon>Ascomycota</taxon>
        <taxon>Pezizomycotina</taxon>
        <taxon>Leotiomycetes</taxon>
        <taxon>Helotiales</taxon>
        <taxon>Helotiaceae</taxon>
        <taxon>Hymenoscyphus</taxon>
    </lineage>
</organism>
<feature type="transmembrane region" description="Helical" evidence="7">
    <location>
        <begin position="599"/>
        <end position="616"/>
    </location>
</feature>
<dbReference type="EMBL" id="CAJVRL010000001">
    <property type="protein sequence ID" value="CAG8948968.1"/>
    <property type="molecule type" value="Genomic_DNA"/>
</dbReference>
<dbReference type="GO" id="GO:0006826">
    <property type="term" value="P:iron ion transport"/>
    <property type="evidence" value="ECO:0007669"/>
    <property type="project" value="TreeGrafter"/>
</dbReference>
<keyword evidence="4 7" id="KW-1133">Transmembrane helix</keyword>
<dbReference type="PANTHER" id="PTHR32361:SF9">
    <property type="entry name" value="FERRIC REDUCTASE TRANSMEMBRANE COMPONENT 3-RELATED"/>
    <property type="match status" value="1"/>
</dbReference>
<feature type="non-terminal residue" evidence="9">
    <location>
        <position position="1"/>
    </location>
</feature>
<keyword evidence="10" id="KW-1185">Reference proteome</keyword>
<dbReference type="AlphaFoldDB" id="A0A9N9PMR4"/>
<accession>A0A9N9PMR4</accession>
<evidence type="ECO:0000256" key="4">
    <source>
        <dbReference type="ARBA" id="ARBA00022989"/>
    </source>
</evidence>
<proteinExistence type="predicted"/>
<evidence type="ECO:0000256" key="1">
    <source>
        <dbReference type="ARBA" id="ARBA00004141"/>
    </source>
</evidence>
<dbReference type="CDD" id="cd06186">
    <property type="entry name" value="NOX_Duox_like_FAD_NADP"/>
    <property type="match status" value="1"/>
</dbReference>
<feature type="domain" description="Ferric oxidoreductase" evidence="8">
    <location>
        <begin position="296"/>
        <end position="412"/>
    </location>
</feature>
<dbReference type="InterPro" id="IPR039261">
    <property type="entry name" value="FNR_nucleotide-bd"/>
</dbReference>
<evidence type="ECO:0000256" key="5">
    <source>
        <dbReference type="ARBA" id="ARBA00023065"/>
    </source>
</evidence>
<name>A0A9N9PMR4_9HELO</name>
<keyword evidence="5" id="KW-0406">Ion transport</keyword>
<dbReference type="SUPFAM" id="SSF52343">
    <property type="entry name" value="Ferredoxin reductase-like, C-terminal NADP-linked domain"/>
    <property type="match status" value="1"/>
</dbReference>
<dbReference type="Pfam" id="PF01794">
    <property type="entry name" value="Ferric_reduct"/>
    <property type="match status" value="1"/>
</dbReference>